<reference evidence="4 5" key="1">
    <citation type="submission" date="2024-07" db="EMBL/GenBank/DDBJ databases">
        <title>Draft sequence of the Neodothiora populina.</title>
        <authorList>
            <person name="Drown D.D."/>
            <person name="Schuette U.S."/>
            <person name="Buechlein A.B."/>
            <person name="Rusch D.R."/>
            <person name="Winton L.W."/>
            <person name="Adams G.A."/>
        </authorList>
    </citation>
    <scope>NUCLEOTIDE SEQUENCE [LARGE SCALE GENOMIC DNA]</scope>
    <source>
        <strain evidence="4 5">CPC 39397</strain>
    </source>
</reference>
<dbReference type="SUPFAM" id="SSF51197">
    <property type="entry name" value="Clavaminate synthase-like"/>
    <property type="match status" value="1"/>
</dbReference>
<evidence type="ECO:0000313" key="4">
    <source>
        <dbReference type="EMBL" id="KAL1301897.1"/>
    </source>
</evidence>
<dbReference type="InterPro" id="IPR026992">
    <property type="entry name" value="DIOX_N"/>
</dbReference>
<dbReference type="Pfam" id="PF03171">
    <property type="entry name" value="2OG-FeII_Oxy"/>
    <property type="match status" value="1"/>
</dbReference>
<proteinExistence type="inferred from homology"/>
<dbReference type="GeneID" id="95979775"/>
<accession>A0ABR3P760</accession>
<evidence type="ECO:0000313" key="5">
    <source>
        <dbReference type="Proteomes" id="UP001562354"/>
    </source>
</evidence>
<comment type="caution">
    <text evidence="4">The sequence shown here is derived from an EMBL/GenBank/DDBJ whole genome shotgun (WGS) entry which is preliminary data.</text>
</comment>
<dbReference type="InterPro" id="IPR044861">
    <property type="entry name" value="IPNS-like_FE2OG_OXY"/>
</dbReference>
<dbReference type="PRINTS" id="PR00682">
    <property type="entry name" value="IPNSYNTHASE"/>
</dbReference>
<dbReference type="PANTHER" id="PTHR47990">
    <property type="entry name" value="2-OXOGLUTARATE (2OG) AND FE(II)-DEPENDENT OXYGENASE SUPERFAMILY PROTEIN-RELATED"/>
    <property type="match status" value="1"/>
</dbReference>
<name>A0ABR3P760_9PEZI</name>
<protein>
    <submittedName>
        <fullName evidence="4">Uncharacterized protein</fullName>
    </submittedName>
</protein>
<gene>
    <name evidence="4" type="ORF">AAFC00_006076</name>
</gene>
<evidence type="ECO:0000259" key="3">
    <source>
        <dbReference type="Pfam" id="PF14226"/>
    </source>
</evidence>
<dbReference type="InterPro" id="IPR050231">
    <property type="entry name" value="Iron_ascorbate_oxido_reductase"/>
</dbReference>
<evidence type="ECO:0000256" key="1">
    <source>
        <dbReference type="ARBA" id="ARBA00008056"/>
    </source>
</evidence>
<feature type="domain" description="Isopenicillin N synthase-like Fe(2+) 2OG dioxygenase" evidence="2">
    <location>
        <begin position="200"/>
        <end position="289"/>
    </location>
</feature>
<dbReference type="EMBL" id="JBFMKM010000013">
    <property type="protein sequence ID" value="KAL1301897.1"/>
    <property type="molecule type" value="Genomic_DNA"/>
</dbReference>
<dbReference type="InterPro" id="IPR027443">
    <property type="entry name" value="IPNS-like_sf"/>
</dbReference>
<dbReference type="Pfam" id="PF14226">
    <property type="entry name" value="DIOX_N"/>
    <property type="match status" value="1"/>
</dbReference>
<comment type="similarity">
    <text evidence="1">Belongs to the iron/ascorbate-dependent oxidoreductase family.</text>
</comment>
<dbReference type="Proteomes" id="UP001562354">
    <property type="component" value="Unassembled WGS sequence"/>
</dbReference>
<evidence type="ECO:0000259" key="2">
    <source>
        <dbReference type="Pfam" id="PF03171"/>
    </source>
</evidence>
<sequence length="374" mass="42964">MPAAKELSPYEQIPVTKADLDWAELVTLDLSLFDQPNGKEALVSQLEHAVRHVGFFYVKNFNISQEEVDRQFALGREFYNLPLEEKLKFHNLEALESGDYNGYRPAGMRSLGPKLTDNIQTYNLPKFDGFHPRPQPAILQDHIEEIEDFSRRCHKEVVVKLLKLFAILLELPDEDQLVVDHRYDDRGEDHLRYMHYSARTPEENERVGELYSPGHTDLGSITLLFRQPVCALQILNNEGQWKWVKPQDATITINTCDALTALTGGYIKSSIHRVHAPPADQAHIDRLGVLYFARPNNHVKLEPITNSPVLNKLGLKTNALTEIGQHLTMEEWVTKRQSQQQRRKKTPQITKDGKYFYDSKDLEIVPGLQAQIHN</sequence>
<dbReference type="RefSeq" id="XP_069198173.1">
    <property type="nucleotide sequence ID" value="XM_069345968.1"/>
</dbReference>
<organism evidence="4 5">
    <name type="scientific">Neodothiora populina</name>
    <dbReference type="NCBI Taxonomy" id="2781224"/>
    <lineage>
        <taxon>Eukaryota</taxon>
        <taxon>Fungi</taxon>
        <taxon>Dikarya</taxon>
        <taxon>Ascomycota</taxon>
        <taxon>Pezizomycotina</taxon>
        <taxon>Dothideomycetes</taxon>
        <taxon>Dothideomycetidae</taxon>
        <taxon>Dothideales</taxon>
        <taxon>Dothioraceae</taxon>
        <taxon>Neodothiora</taxon>
    </lineage>
</organism>
<feature type="domain" description="Non-haem dioxygenase N-terminal" evidence="3">
    <location>
        <begin position="28"/>
        <end position="124"/>
    </location>
</feature>
<keyword evidence="5" id="KW-1185">Reference proteome</keyword>
<dbReference type="Gene3D" id="2.60.120.330">
    <property type="entry name" value="B-lactam Antibiotic, Isopenicillin N Synthase, Chain"/>
    <property type="match status" value="1"/>
</dbReference>